<dbReference type="EMBL" id="VEVQ02000017">
    <property type="protein sequence ID" value="NHN27768.1"/>
    <property type="molecule type" value="Genomic_DNA"/>
</dbReference>
<accession>A0ABX0IWC8</accession>
<evidence type="ECO:0000313" key="2">
    <source>
        <dbReference type="Proteomes" id="UP000817854"/>
    </source>
</evidence>
<reference evidence="1 2" key="3">
    <citation type="submission" date="2020-02" db="EMBL/GenBank/DDBJ databases">
        <title>Flavobacterium profundi sp. nov., isolated from a deep-sea seamount.</title>
        <authorList>
            <person name="Zhang D.-C."/>
        </authorList>
    </citation>
    <scope>NUCLEOTIDE SEQUENCE [LARGE SCALE GENOMIC DNA]</scope>
    <source>
        <strain evidence="1 2">EC11</strain>
    </source>
</reference>
<gene>
    <name evidence="1" type="ORF">FIA58_018975</name>
</gene>
<dbReference type="RefSeq" id="WP_140964277.1">
    <property type="nucleotide sequence ID" value="NZ_VEVQ02000017.1"/>
</dbReference>
<name>A0ABX0IWC8_9FLAO</name>
<organism evidence="1 2">
    <name type="scientific">Flavobacterium jejuense</name>
    <dbReference type="NCBI Taxonomy" id="1544455"/>
    <lineage>
        <taxon>Bacteria</taxon>
        <taxon>Pseudomonadati</taxon>
        <taxon>Bacteroidota</taxon>
        <taxon>Flavobacteriia</taxon>
        <taxon>Flavobacteriales</taxon>
        <taxon>Flavobacteriaceae</taxon>
        <taxon>Flavobacterium</taxon>
    </lineage>
</organism>
<proteinExistence type="predicted"/>
<evidence type="ECO:0000313" key="1">
    <source>
        <dbReference type="EMBL" id="NHN27768.1"/>
    </source>
</evidence>
<sequence length="59" mass="6598">MLKAKFKKNRFFPLSKSIESTDGSYVIQTGFSSNGNKINEKVTIEVTATGYNFFQAISI</sequence>
<protein>
    <submittedName>
        <fullName evidence="1">Uncharacterized protein</fullName>
    </submittedName>
</protein>
<dbReference type="Proteomes" id="UP000817854">
    <property type="component" value="Unassembled WGS sequence"/>
</dbReference>
<keyword evidence="2" id="KW-1185">Reference proteome</keyword>
<reference evidence="2" key="1">
    <citation type="submission" date="2019-05" db="EMBL/GenBank/DDBJ databases">
        <title>Flavobacterium profundi sp. nov., isolated from a deep-sea seamount.</title>
        <authorList>
            <person name="Zhang D.-C."/>
        </authorList>
    </citation>
    <scope>NUCLEOTIDE SEQUENCE [LARGE SCALE GENOMIC DNA]</scope>
    <source>
        <strain evidence="2">EC11</strain>
    </source>
</reference>
<comment type="caution">
    <text evidence="1">The sequence shown here is derived from an EMBL/GenBank/DDBJ whole genome shotgun (WGS) entry which is preliminary data.</text>
</comment>
<reference evidence="1 2" key="2">
    <citation type="submission" date="2019-05" db="EMBL/GenBank/DDBJ databases">
        <authorList>
            <person name="Lianzixin W."/>
        </authorList>
    </citation>
    <scope>NUCLEOTIDE SEQUENCE [LARGE SCALE GENOMIC DNA]</scope>
    <source>
        <strain evidence="1 2">EC11</strain>
    </source>
</reference>